<name>A0A6C0BHA3_9ZZZZ</name>
<dbReference type="SUPFAM" id="SSF52141">
    <property type="entry name" value="Uracil-DNA glycosylase-like"/>
    <property type="match status" value="1"/>
</dbReference>
<dbReference type="GO" id="GO:0004844">
    <property type="term" value="F:uracil DNA N-glycosylase activity"/>
    <property type="evidence" value="ECO:0007669"/>
    <property type="project" value="InterPro"/>
</dbReference>
<keyword evidence="4" id="KW-0234">DNA repair</keyword>
<dbReference type="NCBIfam" id="NF003588">
    <property type="entry name" value="PRK05254.1-1"/>
    <property type="match status" value="1"/>
</dbReference>
<dbReference type="InterPro" id="IPR002043">
    <property type="entry name" value="UDG_fam1"/>
</dbReference>
<dbReference type="Pfam" id="PF03167">
    <property type="entry name" value="UDG"/>
    <property type="match status" value="1"/>
</dbReference>
<dbReference type="AlphaFoldDB" id="A0A6C0BHA3"/>
<dbReference type="NCBIfam" id="NF003592">
    <property type="entry name" value="PRK05254.1-5"/>
    <property type="match status" value="1"/>
</dbReference>
<dbReference type="Gene3D" id="3.40.470.10">
    <property type="entry name" value="Uracil-DNA glycosylase-like domain"/>
    <property type="match status" value="1"/>
</dbReference>
<proteinExistence type="inferred from homology"/>
<dbReference type="PANTHER" id="PTHR11264">
    <property type="entry name" value="URACIL-DNA GLYCOSYLASE"/>
    <property type="match status" value="1"/>
</dbReference>
<comment type="similarity">
    <text evidence="1">Belongs to the uracil-DNA glycosylase (UDG) superfamily. UNG family.</text>
</comment>
<dbReference type="SMART" id="SM00986">
    <property type="entry name" value="UDG"/>
    <property type="match status" value="1"/>
</dbReference>
<dbReference type="PANTHER" id="PTHR11264:SF0">
    <property type="entry name" value="URACIL-DNA GLYCOSYLASE"/>
    <property type="match status" value="1"/>
</dbReference>
<dbReference type="EMBL" id="MN739146">
    <property type="protein sequence ID" value="QHS90788.1"/>
    <property type="molecule type" value="Genomic_DNA"/>
</dbReference>
<evidence type="ECO:0000256" key="1">
    <source>
        <dbReference type="ARBA" id="ARBA00008184"/>
    </source>
</evidence>
<protein>
    <recommendedName>
        <fullName evidence="5">Uracil-DNA glycosylase-like domain-containing protein</fullName>
    </recommendedName>
</protein>
<dbReference type="GO" id="GO:0005739">
    <property type="term" value="C:mitochondrion"/>
    <property type="evidence" value="ECO:0007669"/>
    <property type="project" value="TreeGrafter"/>
</dbReference>
<organism evidence="6">
    <name type="scientific">viral metagenome</name>
    <dbReference type="NCBI Taxonomy" id="1070528"/>
    <lineage>
        <taxon>unclassified sequences</taxon>
        <taxon>metagenomes</taxon>
        <taxon>organismal metagenomes</taxon>
    </lineage>
</organism>
<evidence type="ECO:0000256" key="3">
    <source>
        <dbReference type="ARBA" id="ARBA00022801"/>
    </source>
</evidence>
<dbReference type="CDD" id="cd10027">
    <property type="entry name" value="UDG-F1-like"/>
    <property type="match status" value="1"/>
</dbReference>
<dbReference type="NCBIfam" id="TIGR00628">
    <property type="entry name" value="ung"/>
    <property type="match status" value="1"/>
</dbReference>
<keyword evidence="2" id="KW-0227">DNA damage</keyword>
<accession>A0A6C0BHA3</accession>
<evidence type="ECO:0000313" key="6">
    <source>
        <dbReference type="EMBL" id="QHS90788.1"/>
    </source>
</evidence>
<keyword evidence="3" id="KW-0378">Hydrolase</keyword>
<dbReference type="GO" id="GO:0005634">
    <property type="term" value="C:nucleus"/>
    <property type="evidence" value="ECO:0007669"/>
    <property type="project" value="TreeGrafter"/>
</dbReference>
<feature type="domain" description="Uracil-DNA glycosylase-like" evidence="5">
    <location>
        <begin position="48"/>
        <end position="203"/>
    </location>
</feature>
<dbReference type="HAMAP" id="MF_00148">
    <property type="entry name" value="UDG"/>
    <property type="match status" value="1"/>
</dbReference>
<evidence type="ECO:0000259" key="5">
    <source>
        <dbReference type="SMART" id="SM00986"/>
    </source>
</evidence>
<dbReference type="NCBIfam" id="NF003589">
    <property type="entry name" value="PRK05254.1-2"/>
    <property type="match status" value="1"/>
</dbReference>
<evidence type="ECO:0000256" key="4">
    <source>
        <dbReference type="ARBA" id="ARBA00023204"/>
    </source>
</evidence>
<sequence>MWGPVQSDGKDVLNPIWNQHKSAIEKCIEEEIHKYQIFPPLSSVFNAFTLSCPAVKVVIIGQDPYHNKGEAHGLAFSVQQGKMPPSLRNIFKELNREYGIMRTNTDLSDWASQGVLLLNTALTVRENCPGSHIHIWKPFTSEVIKMLGGMSGIVFMLWGKHAQQYECMIDNKNNLVLKHSHPSPLARKSFIGNNHFSQCNAYLITKNKTPITWV</sequence>
<dbReference type="InterPro" id="IPR036895">
    <property type="entry name" value="Uracil-DNA_glycosylase-like_sf"/>
</dbReference>
<dbReference type="GO" id="GO:0097510">
    <property type="term" value="P:base-excision repair, AP site formation via deaminated base removal"/>
    <property type="evidence" value="ECO:0007669"/>
    <property type="project" value="TreeGrafter"/>
</dbReference>
<dbReference type="InterPro" id="IPR018085">
    <property type="entry name" value="Ura-DNA_Glyclase_AS"/>
</dbReference>
<dbReference type="SMART" id="SM00987">
    <property type="entry name" value="UreE_C"/>
    <property type="match status" value="1"/>
</dbReference>
<dbReference type="PROSITE" id="PS00130">
    <property type="entry name" value="U_DNA_GLYCOSYLASE"/>
    <property type="match status" value="1"/>
</dbReference>
<evidence type="ECO:0000256" key="2">
    <source>
        <dbReference type="ARBA" id="ARBA00022763"/>
    </source>
</evidence>
<reference evidence="6" key="1">
    <citation type="journal article" date="2020" name="Nature">
        <title>Giant virus diversity and host interactions through global metagenomics.</title>
        <authorList>
            <person name="Schulz F."/>
            <person name="Roux S."/>
            <person name="Paez-Espino D."/>
            <person name="Jungbluth S."/>
            <person name="Walsh D.A."/>
            <person name="Denef V.J."/>
            <person name="McMahon K.D."/>
            <person name="Konstantinidis K.T."/>
            <person name="Eloe-Fadrosh E.A."/>
            <person name="Kyrpides N.C."/>
            <person name="Woyke T."/>
        </authorList>
    </citation>
    <scope>NUCLEOTIDE SEQUENCE</scope>
    <source>
        <strain evidence="6">GVMAG-M-3300010354-11</strain>
    </source>
</reference>
<dbReference type="InterPro" id="IPR005122">
    <property type="entry name" value="Uracil-DNA_glycosylase-like"/>
</dbReference>